<dbReference type="InterPro" id="IPR032876">
    <property type="entry name" value="J_dom"/>
</dbReference>
<organism evidence="3 4">
    <name type="scientific">Novosphingobium fluoreni</name>
    <dbReference type="NCBI Taxonomy" id="1391222"/>
    <lineage>
        <taxon>Bacteria</taxon>
        <taxon>Pseudomonadati</taxon>
        <taxon>Pseudomonadota</taxon>
        <taxon>Alphaproteobacteria</taxon>
        <taxon>Sphingomonadales</taxon>
        <taxon>Sphingomonadaceae</taxon>
        <taxon>Novosphingobium</taxon>
    </lineage>
</organism>
<sequence>MATLVFSAVGTALAGPLGGAIGAVAGRQFDTALFGPARRGPRLRELEVTLSSYGQPIPRVFGRMRVPGAIIWATELQEHSEVTGGKGQPATTRYSYTANLAVALSSRPIKGLGRIWADGKLLRGAGGDLKVGGVLRLYTGGETQLPDPLIAAQEGEAVCPAFRGLAYLVLEGLELSDFGNRVPSMTFEVIADEAVRLSDLAEDLEATIMEDDSLGGVTGLLVDDGIASTLSDLGRVFPITLDAAGSMPRLRIPTPAAPMQDAALLDAPSVAMEDDSFGRQSGSRRHRASASSPASPVLRFYDIERDFLPGTQHASGRAVIGQPELIELPAALSPAQARVLVDRVAQEADGLRDRLAWRTTTLDTAISPGTIVRLPDQPGRWRVESWEWRESGVELELVRVRVATPEASTPPPGMFPSPIDAPAASTALVALELPWDATSGMADRTRLAVAVGATSDNWRGAALYVEREGGQLQPLTTTSRTRAVLGAARDVLAPASPLLLDRASLVTIELTAPDQMLRPADLADLDRGANMAIVGQEVLQFLFAEPLTGGRWRLSGFLRGLAGTGGAITTHVSGEPFALIDERVTIIDSTAAQWEDASRALAIGLGDVAPASSPILLPGIAHTPLAPVHPRAVLLADGGLQLSWTRRARGNWRWRDGVDVPLCEEAERYRVTIESDGEIYRVWMTTEPTLRISFEDLADLRLMAPGGVFHARQQGTHTLSPPLILAPLL</sequence>
<dbReference type="AlphaFoldDB" id="A0A7W6BVH4"/>
<name>A0A7W6BVH4_9SPHN</name>
<dbReference type="RefSeq" id="WP_183615578.1">
    <property type="nucleotide sequence ID" value="NZ_JACIDY010000001.1"/>
</dbReference>
<keyword evidence="4" id="KW-1185">Reference proteome</keyword>
<evidence type="ECO:0008006" key="5">
    <source>
        <dbReference type="Google" id="ProtNLM"/>
    </source>
</evidence>
<evidence type="ECO:0000313" key="4">
    <source>
        <dbReference type="Proteomes" id="UP000561459"/>
    </source>
</evidence>
<reference evidence="3 4" key="1">
    <citation type="submission" date="2020-08" db="EMBL/GenBank/DDBJ databases">
        <title>Genomic Encyclopedia of Type Strains, Phase IV (KMG-IV): sequencing the most valuable type-strain genomes for metagenomic binning, comparative biology and taxonomic classification.</title>
        <authorList>
            <person name="Goeker M."/>
        </authorList>
    </citation>
    <scope>NUCLEOTIDE SEQUENCE [LARGE SCALE GENOMIC DNA]</scope>
    <source>
        <strain evidence="3 4">DSM 27568</strain>
    </source>
</reference>
<proteinExistence type="predicted"/>
<accession>A0A7W6BVH4</accession>
<feature type="domain" description="Tip attachment protein J" evidence="1">
    <location>
        <begin position="229"/>
        <end position="388"/>
    </location>
</feature>
<dbReference type="InterPro" id="IPR056490">
    <property type="entry name" value="Rcc01698_C"/>
</dbReference>
<comment type="caution">
    <text evidence="3">The sequence shown here is derived from an EMBL/GenBank/DDBJ whole genome shotgun (WGS) entry which is preliminary data.</text>
</comment>
<evidence type="ECO:0000313" key="3">
    <source>
        <dbReference type="EMBL" id="MBB3938678.1"/>
    </source>
</evidence>
<evidence type="ECO:0000259" key="2">
    <source>
        <dbReference type="Pfam" id="PF23666"/>
    </source>
</evidence>
<dbReference type="EMBL" id="JACIDY010000001">
    <property type="protein sequence ID" value="MBB3938678.1"/>
    <property type="molecule type" value="Genomic_DNA"/>
</dbReference>
<evidence type="ECO:0000259" key="1">
    <source>
        <dbReference type="Pfam" id="PF13550"/>
    </source>
</evidence>
<dbReference type="Proteomes" id="UP000561459">
    <property type="component" value="Unassembled WGS sequence"/>
</dbReference>
<dbReference type="Pfam" id="PF23666">
    <property type="entry name" value="Rcc01698_C"/>
    <property type="match status" value="1"/>
</dbReference>
<gene>
    <name evidence="3" type="ORF">GGR39_000307</name>
</gene>
<feature type="domain" description="Rcc01698-like C-terminal" evidence="2">
    <location>
        <begin position="483"/>
        <end position="577"/>
    </location>
</feature>
<dbReference type="Pfam" id="PF13550">
    <property type="entry name" value="Phage-tail_3"/>
    <property type="match status" value="1"/>
</dbReference>
<protein>
    <recommendedName>
        <fullName evidence="5">Tip attachment protein J domain-containing protein</fullName>
    </recommendedName>
</protein>